<dbReference type="InterPro" id="IPR015942">
    <property type="entry name" value="Asp/Glu/hydantoin_racemase"/>
</dbReference>
<dbReference type="AlphaFoldDB" id="A0A4R1J858"/>
<proteinExistence type="inferred from homology"/>
<accession>A0A4R1J858</accession>
<dbReference type="SUPFAM" id="SSF53681">
    <property type="entry name" value="Aspartate/glutamate racemase"/>
    <property type="match status" value="1"/>
</dbReference>
<dbReference type="InterPro" id="IPR053714">
    <property type="entry name" value="Iso_Racemase_Enz_sf"/>
</dbReference>
<name>A0A4R1J858_9GAMM</name>
<dbReference type="Proteomes" id="UP000295565">
    <property type="component" value="Unassembled WGS sequence"/>
</dbReference>
<organism evidence="2 3">
    <name type="scientific">Celerinatantimonas diazotrophica</name>
    <dbReference type="NCBI Taxonomy" id="412034"/>
    <lineage>
        <taxon>Bacteria</taxon>
        <taxon>Pseudomonadati</taxon>
        <taxon>Pseudomonadota</taxon>
        <taxon>Gammaproteobacteria</taxon>
        <taxon>Celerinatantimonadaceae</taxon>
        <taxon>Celerinatantimonas</taxon>
    </lineage>
</organism>
<comment type="caution">
    <text evidence="2">The sequence shown here is derived from an EMBL/GenBank/DDBJ whole genome shotgun (WGS) entry which is preliminary data.</text>
</comment>
<evidence type="ECO:0000256" key="1">
    <source>
        <dbReference type="ARBA" id="ARBA00038414"/>
    </source>
</evidence>
<sequence length="243" mass="26157">MRIQLLNPNTCAAMTEQMTLVARDVALSDTQIIASTAQHGPVSIESARDEAIAGAALLDEIQWAKEQGVDAHIIACFGDPSLSAAREVADAPVIGIAQAAFHFASLISYRFAVVTTMRRTIATAQELLSRYGFSQQCSGVYASDIPVLALEDLSSHYQQLLFSDCQKAIDDGAEAIVLGCAGMATLCQSLQDKFQIPVIDGVVCAVKLAESLNALQLKAAKRGQYAAAYPKLFTGRYQHWCDR</sequence>
<dbReference type="PANTHER" id="PTHR28047">
    <property type="entry name" value="PROTEIN DCG1"/>
    <property type="match status" value="1"/>
</dbReference>
<dbReference type="PANTHER" id="PTHR28047:SF5">
    <property type="entry name" value="PROTEIN DCG1"/>
    <property type="match status" value="1"/>
</dbReference>
<comment type="similarity">
    <text evidence="1">Belongs to the HyuE racemase family.</text>
</comment>
<dbReference type="Gene3D" id="3.40.50.12500">
    <property type="match status" value="1"/>
</dbReference>
<protein>
    <submittedName>
        <fullName evidence="2">Allantoin racemase</fullName>
    </submittedName>
</protein>
<evidence type="ECO:0000313" key="3">
    <source>
        <dbReference type="Proteomes" id="UP000295565"/>
    </source>
</evidence>
<dbReference type="GO" id="GO:0047661">
    <property type="term" value="F:amino-acid racemase activity"/>
    <property type="evidence" value="ECO:0007669"/>
    <property type="project" value="InterPro"/>
</dbReference>
<gene>
    <name evidence="2" type="ORF">EV690_3341</name>
</gene>
<reference evidence="2 3" key="1">
    <citation type="submission" date="2019-03" db="EMBL/GenBank/DDBJ databases">
        <title>Genomic Encyclopedia of Type Strains, Phase IV (KMG-IV): sequencing the most valuable type-strain genomes for metagenomic binning, comparative biology and taxonomic classification.</title>
        <authorList>
            <person name="Goeker M."/>
        </authorList>
    </citation>
    <scope>NUCLEOTIDE SEQUENCE [LARGE SCALE GENOMIC DNA]</scope>
    <source>
        <strain evidence="2 3">DSM 18577</strain>
    </source>
</reference>
<dbReference type="Pfam" id="PF01177">
    <property type="entry name" value="Asp_Glu_race"/>
    <property type="match status" value="1"/>
</dbReference>
<keyword evidence="3" id="KW-1185">Reference proteome</keyword>
<dbReference type="OrthoDB" id="9791723at2"/>
<dbReference type="RefSeq" id="WP_131914080.1">
    <property type="nucleotide sequence ID" value="NZ_OU594967.1"/>
</dbReference>
<dbReference type="EMBL" id="SMGD01000017">
    <property type="protein sequence ID" value="TCK46753.1"/>
    <property type="molecule type" value="Genomic_DNA"/>
</dbReference>
<dbReference type="InterPro" id="IPR001920">
    <property type="entry name" value="Asp/Glu_race"/>
</dbReference>
<evidence type="ECO:0000313" key="2">
    <source>
        <dbReference type="EMBL" id="TCK46753.1"/>
    </source>
</evidence>
<dbReference type="InterPro" id="IPR052186">
    <property type="entry name" value="Hydantoin_racemase-like"/>
</dbReference>